<accession>A0AAE0JV16</accession>
<dbReference type="EMBL" id="JAULSN010000009">
    <property type="protein sequence ID" value="KAK3364849.1"/>
    <property type="molecule type" value="Genomic_DNA"/>
</dbReference>
<feature type="compositionally biased region" description="Polar residues" evidence="1">
    <location>
        <begin position="50"/>
        <end position="63"/>
    </location>
</feature>
<keyword evidence="3" id="KW-1185">Reference proteome</keyword>
<gene>
    <name evidence="2" type="ORF">B0T24DRAFT_598176</name>
</gene>
<dbReference type="InterPro" id="IPR035979">
    <property type="entry name" value="RBD_domain_sf"/>
</dbReference>
<organism evidence="2 3">
    <name type="scientific">Lasiosphaeria ovina</name>
    <dbReference type="NCBI Taxonomy" id="92902"/>
    <lineage>
        <taxon>Eukaryota</taxon>
        <taxon>Fungi</taxon>
        <taxon>Dikarya</taxon>
        <taxon>Ascomycota</taxon>
        <taxon>Pezizomycotina</taxon>
        <taxon>Sordariomycetes</taxon>
        <taxon>Sordariomycetidae</taxon>
        <taxon>Sordariales</taxon>
        <taxon>Lasiosphaeriaceae</taxon>
        <taxon>Lasiosphaeria</taxon>
    </lineage>
</organism>
<comment type="caution">
    <text evidence="2">The sequence shown here is derived from an EMBL/GenBank/DDBJ whole genome shotgun (WGS) entry which is preliminary data.</text>
</comment>
<proteinExistence type="predicted"/>
<feature type="region of interest" description="Disordered" evidence="1">
    <location>
        <begin position="25"/>
        <end position="63"/>
    </location>
</feature>
<dbReference type="Gene3D" id="3.30.70.330">
    <property type="match status" value="1"/>
</dbReference>
<sequence>MAKFLLKLVGVLKEPGVYDRTSRLRRKLPQQREAGVRGAGGRAGPFSGLQRASSPSKAASQSFHEGLAAELKTRCRLRARAAANPAVASPLAPVMLKDSLSKETRRSKKTSWPTTNGFANISNEDPNAASATATPQLERHDRGKMDPRALELAKENEGDVQFVSLLACSECGKTRWIKVATFEDTGKCKGYGRVNFEEAEAAEWKPQRRVREIMNRALQMRPACWAT</sequence>
<name>A0AAE0JV16_9PEZI</name>
<reference evidence="2" key="2">
    <citation type="submission" date="2023-06" db="EMBL/GenBank/DDBJ databases">
        <authorList>
            <consortium name="Lawrence Berkeley National Laboratory"/>
            <person name="Haridas S."/>
            <person name="Hensen N."/>
            <person name="Bonometti L."/>
            <person name="Westerberg I."/>
            <person name="Brannstrom I.O."/>
            <person name="Guillou S."/>
            <person name="Cros-Aarteil S."/>
            <person name="Calhoun S."/>
            <person name="Kuo A."/>
            <person name="Mondo S."/>
            <person name="Pangilinan J."/>
            <person name="Riley R."/>
            <person name="Labutti K."/>
            <person name="Andreopoulos B."/>
            <person name="Lipzen A."/>
            <person name="Chen C."/>
            <person name="Yanf M."/>
            <person name="Daum C."/>
            <person name="Ng V."/>
            <person name="Clum A."/>
            <person name="Steindorff A."/>
            <person name="Ohm R."/>
            <person name="Martin F."/>
            <person name="Silar P."/>
            <person name="Natvig D."/>
            <person name="Lalanne C."/>
            <person name="Gautier V."/>
            <person name="Ament-Velasquez S.L."/>
            <person name="Kruys A."/>
            <person name="Hutchinson M.I."/>
            <person name="Powell A.J."/>
            <person name="Barry K."/>
            <person name="Miller A.N."/>
            <person name="Grigoriev I.V."/>
            <person name="Debuchy R."/>
            <person name="Gladieux P."/>
            <person name="Thoren M.H."/>
            <person name="Johannesson H."/>
        </authorList>
    </citation>
    <scope>NUCLEOTIDE SEQUENCE</scope>
    <source>
        <strain evidence="2">CBS 958.72</strain>
    </source>
</reference>
<feature type="compositionally biased region" description="Polar residues" evidence="1">
    <location>
        <begin position="110"/>
        <end position="135"/>
    </location>
</feature>
<dbReference type="InterPro" id="IPR012677">
    <property type="entry name" value="Nucleotide-bd_a/b_plait_sf"/>
</dbReference>
<protein>
    <submittedName>
        <fullName evidence="2">Uncharacterized protein</fullName>
    </submittedName>
</protein>
<feature type="region of interest" description="Disordered" evidence="1">
    <location>
        <begin position="98"/>
        <end position="143"/>
    </location>
</feature>
<dbReference type="GO" id="GO:0003676">
    <property type="term" value="F:nucleic acid binding"/>
    <property type="evidence" value="ECO:0007669"/>
    <property type="project" value="InterPro"/>
</dbReference>
<evidence type="ECO:0000256" key="1">
    <source>
        <dbReference type="SAM" id="MobiDB-lite"/>
    </source>
</evidence>
<dbReference type="SUPFAM" id="SSF54928">
    <property type="entry name" value="RNA-binding domain, RBD"/>
    <property type="match status" value="1"/>
</dbReference>
<evidence type="ECO:0000313" key="3">
    <source>
        <dbReference type="Proteomes" id="UP001287356"/>
    </source>
</evidence>
<evidence type="ECO:0000313" key="2">
    <source>
        <dbReference type="EMBL" id="KAK3364849.1"/>
    </source>
</evidence>
<dbReference type="Proteomes" id="UP001287356">
    <property type="component" value="Unassembled WGS sequence"/>
</dbReference>
<dbReference type="AlphaFoldDB" id="A0AAE0JV16"/>
<reference evidence="2" key="1">
    <citation type="journal article" date="2023" name="Mol. Phylogenet. Evol.">
        <title>Genome-scale phylogeny and comparative genomics of the fungal order Sordariales.</title>
        <authorList>
            <person name="Hensen N."/>
            <person name="Bonometti L."/>
            <person name="Westerberg I."/>
            <person name="Brannstrom I.O."/>
            <person name="Guillou S."/>
            <person name="Cros-Aarteil S."/>
            <person name="Calhoun S."/>
            <person name="Haridas S."/>
            <person name="Kuo A."/>
            <person name="Mondo S."/>
            <person name="Pangilinan J."/>
            <person name="Riley R."/>
            <person name="LaButti K."/>
            <person name="Andreopoulos B."/>
            <person name="Lipzen A."/>
            <person name="Chen C."/>
            <person name="Yan M."/>
            <person name="Daum C."/>
            <person name="Ng V."/>
            <person name="Clum A."/>
            <person name="Steindorff A."/>
            <person name="Ohm R.A."/>
            <person name="Martin F."/>
            <person name="Silar P."/>
            <person name="Natvig D.O."/>
            <person name="Lalanne C."/>
            <person name="Gautier V."/>
            <person name="Ament-Velasquez S.L."/>
            <person name="Kruys A."/>
            <person name="Hutchinson M.I."/>
            <person name="Powell A.J."/>
            <person name="Barry K."/>
            <person name="Miller A.N."/>
            <person name="Grigoriev I.V."/>
            <person name="Debuchy R."/>
            <person name="Gladieux P."/>
            <person name="Hiltunen Thoren M."/>
            <person name="Johannesson H."/>
        </authorList>
    </citation>
    <scope>NUCLEOTIDE SEQUENCE</scope>
    <source>
        <strain evidence="2">CBS 958.72</strain>
    </source>
</reference>